<dbReference type="Proteomes" id="UP000034739">
    <property type="component" value="Unassembled WGS sequence"/>
</dbReference>
<feature type="domain" description="Enolase N-terminal" evidence="2">
    <location>
        <begin position="5"/>
        <end position="85"/>
    </location>
</feature>
<dbReference type="PATRIC" id="fig|1618445.3.peg.995"/>
<gene>
    <name evidence="3" type="ORF">UY16_C0041G0013</name>
</gene>
<dbReference type="SMART" id="SM01193">
    <property type="entry name" value="Enolase_N"/>
    <property type="match status" value="1"/>
</dbReference>
<dbReference type="GO" id="GO:0006096">
    <property type="term" value="P:glycolytic process"/>
    <property type="evidence" value="ECO:0007669"/>
    <property type="project" value="InterPro"/>
</dbReference>
<sequence length="88" mass="9506">MDTKIHSILSREILDSRGNPTIETTVILTSGYRGTASVPSGASVGKYEAVELRDGDEARFGGLGVTKAVANVTGPIKRFALLRHRRCY</sequence>
<proteinExistence type="predicted"/>
<dbReference type="GO" id="GO:0000287">
    <property type="term" value="F:magnesium ion binding"/>
    <property type="evidence" value="ECO:0007669"/>
    <property type="project" value="InterPro"/>
</dbReference>
<dbReference type="Gene3D" id="3.30.390.10">
    <property type="entry name" value="Enolase-like, N-terminal domain"/>
    <property type="match status" value="1"/>
</dbReference>
<keyword evidence="1" id="KW-0460">Magnesium</keyword>
<dbReference type="InterPro" id="IPR000941">
    <property type="entry name" value="Enolase"/>
</dbReference>
<evidence type="ECO:0000313" key="4">
    <source>
        <dbReference type="Proteomes" id="UP000034739"/>
    </source>
</evidence>
<dbReference type="Pfam" id="PF03952">
    <property type="entry name" value="Enolase_N"/>
    <property type="match status" value="1"/>
</dbReference>
<dbReference type="InterPro" id="IPR029017">
    <property type="entry name" value="Enolase-like_N"/>
</dbReference>
<evidence type="ECO:0000259" key="2">
    <source>
        <dbReference type="SMART" id="SM01193"/>
    </source>
</evidence>
<dbReference type="PANTHER" id="PTHR11902:SF1">
    <property type="entry name" value="ENOLASE"/>
    <property type="match status" value="1"/>
</dbReference>
<evidence type="ECO:0000313" key="3">
    <source>
        <dbReference type="EMBL" id="KKU87046.1"/>
    </source>
</evidence>
<dbReference type="PANTHER" id="PTHR11902">
    <property type="entry name" value="ENOLASE"/>
    <property type="match status" value="1"/>
</dbReference>
<organism evidence="3 4">
    <name type="scientific">Candidatus Gottesmanbacteria bacterium GW2011_GWA2_47_9</name>
    <dbReference type="NCBI Taxonomy" id="1618445"/>
    <lineage>
        <taxon>Bacteria</taxon>
        <taxon>Candidatus Gottesmaniibacteriota</taxon>
    </lineage>
</organism>
<dbReference type="EMBL" id="LCOY01000041">
    <property type="protein sequence ID" value="KKU87046.1"/>
    <property type="molecule type" value="Genomic_DNA"/>
</dbReference>
<evidence type="ECO:0000256" key="1">
    <source>
        <dbReference type="ARBA" id="ARBA00022842"/>
    </source>
</evidence>
<dbReference type="GO" id="GO:0000015">
    <property type="term" value="C:phosphopyruvate hydratase complex"/>
    <property type="evidence" value="ECO:0007669"/>
    <property type="project" value="InterPro"/>
</dbReference>
<dbReference type="InterPro" id="IPR020811">
    <property type="entry name" value="Enolase_N"/>
</dbReference>
<name>A0A0G1TYY7_9BACT</name>
<dbReference type="SUPFAM" id="SSF54826">
    <property type="entry name" value="Enolase N-terminal domain-like"/>
    <property type="match status" value="1"/>
</dbReference>
<protein>
    <submittedName>
        <fullName evidence="3">Enolase 2</fullName>
    </submittedName>
</protein>
<comment type="caution">
    <text evidence="3">The sequence shown here is derived from an EMBL/GenBank/DDBJ whole genome shotgun (WGS) entry which is preliminary data.</text>
</comment>
<accession>A0A0G1TYY7</accession>
<dbReference type="AlphaFoldDB" id="A0A0G1TYY7"/>
<dbReference type="GO" id="GO:0004634">
    <property type="term" value="F:phosphopyruvate hydratase activity"/>
    <property type="evidence" value="ECO:0007669"/>
    <property type="project" value="InterPro"/>
</dbReference>
<reference evidence="3 4" key="1">
    <citation type="journal article" date="2015" name="Nature">
        <title>rRNA introns, odd ribosomes, and small enigmatic genomes across a large radiation of phyla.</title>
        <authorList>
            <person name="Brown C.T."/>
            <person name="Hug L.A."/>
            <person name="Thomas B.C."/>
            <person name="Sharon I."/>
            <person name="Castelle C.J."/>
            <person name="Singh A."/>
            <person name="Wilkins M.J."/>
            <person name="Williams K.H."/>
            <person name="Banfield J.F."/>
        </authorList>
    </citation>
    <scope>NUCLEOTIDE SEQUENCE [LARGE SCALE GENOMIC DNA]</scope>
</reference>